<dbReference type="InterPro" id="IPR051334">
    <property type="entry name" value="SRPK"/>
</dbReference>
<dbReference type="InterPro" id="IPR017441">
    <property type="entry name" value="Protein_kinase_ATP_BS"/>
</dbReference>
<keyword evidence="2" id="KW-0723">Serine/threonine-protein kinase</keyword>
<dbReference type="Gene3D" id="1.10.510.10">
    <property type="entry name" value="Transferase(Phosphotransferase) domain 1"/>
    <property type="match status" value="1"/>
</dbReference>
<dbReference type="FunFam" id="1.10.510.10:FF:000275">
    <property type="entry name" value="SRSF protein kinase 2 isoform X3"/>
    <property type="match status" value="1"/>
</dbReference>
<dbReference type="PANTHER" id="PTHR47634">
    <property type="entry name" value="PROTEIN KINASE DOMAIN-CONTAINING PROTEIN-RELATED"/>
    <property type="match status" value="1"/>
</dbReference>
<proteinExistence type="predicted"/>
<name>A0A139WPK8_TRICA</name>
<evidence type="ECO:0000256" key="8">
    <source>
        <dbReference type="ARBA" id="ARBA00048679"/>
    </source>
</evidence>
<evidence type="ECO:0000256" key="6">
    <source>
        <dbReference type="ARBA" id="ARBA00022840"/>
    </source>
</evidence>
<organism evidence="12 13">
    <name type="scientific">Tribolium castaneum</name>
    <name type="common">Red flour beetle</name>
    <dbReference type="NCBI Taxonomy" id="7070"/>
    <lineage>
        <taxon>Eukaryota</taxon>
        <taxon>Metazoa</taxon>
        <taxon>Ecdysozoa</taxon>
        <taxon>Arthropoda</taxon>
        <taxon>Hexapoda</taxon>
        <taxon>Insecta</taxon>
        <taxon>Pterygota</taxon>
        <taxon>Neoptera</taxon>
        <taxon>Endopterygota</taxon>
        <taxon>Coleoptera</taxon>
        <taxon>Polyphaga</taxon>
        <taxon>Cucujiformia</taxon>
        <taxon>Tenebrionidae</taxon>
        <taxon>Tenebrionidae incertae sedis</taxon>
        <taxon>Tribolium</taxon>
    </lineage>
</organism>
<evidence type="ECO:0000256" key="2">
    <source>
        <dbReference type="ARBA" id="ARBA00022527"/>
    </source>
</evidence>
<dbReference type="Gene3D" id="3.30.200.20">
    <property type="entry name" value="Phosphorylase Kinase, domain 1"/>
    <property type="match status" value="1"/>
</dbReference>
<evidence type="ECO:0000256" key="3">
    <source>
        <dbReference type="ARBA" id="ARBA00022679"/>
    </source>
</evidence>
<dbReference type="CDD" id="cd14136">
    <property type="entry name" value="STKc_SRPK"/>
    <property type="match status" value="1"/>
</dbReference>
<keyword evidence="13" id="KW-1185">Reference proteome</keyword>
<dbReference type="STRING" id="7070.A0A139WPK8"/>
<feature type="compositionally biased region" description="Basic and acidic residues" evidence="10">
    <location>
        <begin position="54"/>
        <end position="63"/>
    </location>
</feature>
<dbReference type="eggNOG" id="KOG1290">
    <property type="taxonomic scope" value="Eukaryota"/>
</dbReference>
<keyword evidence="5 12" id="KW-0418">Kinase</keyword>
<dbReference type="PANTHER" id="PTHR47634:SF9">
    <property type="entry name" value="PROTEIN KINASE DOMAIN-CONTAINING PROTEIN-RELATED"/>
    <property type="match status" value="1"/>
</dbReference>
<dbReference type="InParanoid" id="A0A139WPK8"/>
<dbReference type="InterPro" id="IPR008271">
    <property type="entry name" value="Ser/Thr_kinase_AS"/>
</dbReference>
<keyword evidence="4 9" id="KW-0547">Nucleotide-binding</keyword>
<comment type="catalytic activity">
    <reaction evidence="8">
        <text>L-seryl-[protein] + ATP = O-phospho-L-seryl-[protein] + ADP + H(+)</text>
        <dbReference type="Rhea" id="RHEA:17989"/>
        <dbReference type="Rhea" id="RHEA-COMP:9863"/>
        <dbReference type="Rhea" id="RHEA-COMP:11604"/>
        <dbReference type="ChEBI" id="CHEBI:15378"/>
        <dbReference type="ChEBI" id="CHEBI:29999"/>
        <dbReference type="ChEBI" id="CHEBI:30616"/>
        <dbReference type="ChEBI" id="CHEBI:83421"/>
        <dbReference type="ChEBI" id="CHEBI:456216"/>
        <dbReference type="EC" id="2.7.11.1"/>
    </reaction>
</comment>
<dbReference type="GO" id="GO:0004674">
    <property type="term" value="F:protein serine/threonine kinase activity"/>
    <property type="evidence" value="ECO:0007669"/>
    <property type="project" value="UniProtKB-KW"/>
</dbReference>
<dbReference type="EMBL" id="KQ971307">
    <property type="protein sequence ID" value="KYB29816.1"/>
    <property type="molecule type" value="Genomic_DNA"/>
</dbReference>
<dbReference type="PROSITE" id="PS00107">
    <property type="entry name" value="PROTEIN_KINASE_ATP"/>
    <property type="match status" value="1"/>
</dbReference>
<sequence>MSRADTYHLLIRLYHYETLRAFAPPSGFNLAPEVPSSLQTTSRASALSRSNSGGEEKTHSDIHSSLDTIHLRSRPASLVDEGLLLSYGQRNAFRNECKDYESFSSRHYSHLDEHAWRYRHQIPSEHYQPDYGQCDEFRTRYPFREPETNRLDYLSLSLSPPTRQKESFYAHESSAFTPSKNVEDMNEDDLNRIVASENNCSSSQEDPTSYDIGGYMPIAEGDNLDDKYEVCRKLGYGQFSTVWLCQNKLNDEFVAIKVSKSQSKLRALAQDEIKLLDCAILANPDHAGYKNIVQMFDFFSCQSVNGNHTAIVLEVMGPSLLHLIKQSEYRGIQLPGVRRIIKQVLQGLQYLHEECGIIHTDLKPENILIKAKEPYIRQMVNTAKRFSELGIIPPKTYVTSNRWSDVQPYSKDLEEYERAQLLRTRSYPQDPFLSEIVSFRRKHAEPKLKGPMWIDANIEVKIGDMGNATWVNNKYNSTIQTRQYRALEVILDAGYDCPADVWSVGCLAFELATGEFLFYPKMYNNFSLDVDHITLIWEVLGGIPTYITKRGSKADTFFSNGKLKHIEESELKIWKIEDVLVDKYKWKRLDAIPFAGFIEYLIEPDPSLRYTASAALSCEWINEQ</sequence>
<comment type="catalytic activity">
    <reaction evidence="7">
        <text>L-threonyl-[protein] + ATP = O-phospho-L-threonyl-[protein] + ADP + H(+)</text>
        <dbReference type="Rhea" id="RHEA:46608"/>
        <dbReference type="Rhea" id="RHEA-COMP:11060"/>
        <dbReference type="Rhea" id="RHEA-COMP:11605"/>
        <dbReference type="ChEBI" id="CHEBI:15378"/>
        <dbReference type="ChEBI" id="CHEBI:30013"/>
        <dbReference type="ChEBI" id="CHEBI:30616"/>
        <dbReference type="ChEBI" id="CHEBI:61977"/>
        <dbReference type="ChEBI" id="CHEBI:456216"/>
        <dbReference type="EC" id="2.7.11.1"/>
    </reaction>
</comment>
<keyword evidence="3" id="KW-0808">Transferase</keyword>
<dbReference type="OMA" id="YKNIVQM"/>
<evidence type="ECO:0000256" key="5">
    <source>
        <dbReference type="ARBA" id="ARBA00022777"/>
    </source>
</evidence>
<evidence type="ECO:0000256" key="9">
    <source>
        <dbReference type="PROSITE-ProRule" id="PRU10141"/>
    </source>
</evidence>
<evidence type="ECO:0000256" key="7">
    <source>
        <dbReference type="ARBA" id="ARBA00047899"/>
    </source>
</evidence>
<dbReference type="SUPFAM" id="SSF56112">
    <property type="entry name" value="Protein kinase-like (PK-like)"/>
    <property type="match status" value="1"/>
</dbReference>
<dbReference type="Pfam" id="PF00069">
    <property type="entry name" value="Pkinase"/>
    <property type="match status" value="2"/>
</dbReference>
<gene>
    <name evidence="12" type="primary">AUGUSTUS-3.0.2_31560</name>
    <name evidence="12" type="ORF">TcasGA2_TC031560</name>
</gene>
<keyword evidence="6 9" id="KW-0067">ATP-binding</keyword>
<dbReference type="PROSITE" id="PS50011">
    <property type="entry name" value="PROTEIN_KINASE_DOM"/>
    <property type="match status" value="1"/>
</dbReference>
<protein>
    <recommendedName>
        <fullName evidence="1">non-specific serine/threonine protein kinase</fullName>
        <ecNumber evidence="1">2.7.11.1</ecNumber>
    </recommendedName>
</protein>
<dbReference type="InterPro" id="IPR011009">
    <property type="entry name" value="Kinase-like_dom_sf"/>
</dbReference>
<feature type="binding site" evidence="9">
    <location>
        <position position="257"/>
    </location>
    <ligand>
        <name>ATP</name>
        <dbReference type="ChEBI" id="CHEBI:30616"/>
    </ligand>
</feature>
<reference evidence="12 13" key="1">
    <citation type="journal article" date="2008" name="Nature">
        <title>The genome of the model beetle and pest Tribolium castaneum.</title>
        <authorList>
            <consortium name="Tribolium Genome Sequencing Consortium"/>
            <person name="Richards S."/>
            <person name="Gibbs R.A."/>
            <person name="Weinstock G.M."/>
            <person name="Brown S.J."/>
            <person name="Denell R."/>
            <person name="Beeman R.W."/>
            <person name="Gibbs R."/>
            <person name="Beeman R.W."/>
            <person name="Brown S.J."/>
            <person name="Bucher G."/>
            <person name="Friedrich M."/>
            <person name="Grimmelikhuijzen C.J."/>
            <person name="Klingler M."/>
            <person name="Lorenzen M."/>
            <person name="Richards S."/>
            <person name="Roth S."/>
            <person name="Schroder R."/>
            <person name="Tautz D."/>
            <person name="Zdobnov E.M."/>
            <person name="Muzny D."/>
            <person name="Gibbs R.A."/>
            <person name="Weinstock G.M."/>
            <person name="Attaway T."/>
            <person name="Bell S."/>
            <person name="Buhay C.J."/>
            <person name="Chandrabose M.N."/>
            <person name="Chavez D."/>
            <person name="Clerk-Blankenburg K.P."/>
            <person name="Cree A."/>
            <person name="Dao M."/>
            <person name="Davis C."/>
            <person name="Chacko J."/>
            <person name="Dinh H."/>
            <person name="Dugan-Rocha S."/>
            <person name="Fowler G."/>
            <person name="Garner T.T."/>
            <person name="Garnes J."/>
            <person name="Gnirke A."/>
            <person name="Hawes A."/>
            <person name="Hernandez J."/>
            <person name="Hines S."/>
            <person name="Holder M."/>
            <person name="Hume J."/>
            <person name="Jhangiani S.N."/>
            <person name="Joshi V."/>
            <person name="Khan Z.M."/>
            <person name="Jackson L."/>
            <person name="Kovar C."/>
            <person name="Kowis A."/>
            <person name="Lee S."/>
            <person name="Lewis L.R."/>
            <person name="Margolis J."/>
            <person name="Morgan M."/>
            <person name="Nazareth L.V."/>
            <person name="Nguyen N."/>
            <person name="Okwuonu G."/>
            <person name="Parker D."/>
            <person name="Richards S."/>
            <person name="Ruiz S.J."/>
            <person name="Santibanez J."/>
            <person name="Savard J."/>
            <person name="Scherer S.E."/>
            <person name="Schneider B."/>
            <person name="Sodergren E."/>
            <person name="Tautz D."/>
            <person name="Vattahil S."/>
            <person name="Villasana D."/>
            <person name="White C.S."/>
            <person name="Wright R."/>
            <person name="Park Y."/>
            <person name="Beeman R.W."/>
            <person name="Lord J."/>
            <person name="Oppert B."/>
            <person name="Lorenzen M."/>
            <person name="Brown S."/>
            <person name="Wang L."/>
            <person name="Savard J."/>
            <person name="Tautz D."/>
            <person name="Richards S."/>
            <person name="Weinstock G."/>
            <person name="Gibbs R.A."/>
            <person name="Liu Y."/>
            <person name="Worley K."/>
            <person name="Weinstock G."/>
            <person name="Elsik C.G."/>
            <person name="Reese J.T."/>
            <person name="Elhaik E."/>
            <person name="Landan G."/>
            <person name="Graur D."/>
            <person name="Arensburger P."/>
            <person name="Atkinson P."/>
            <person name="Beeman R.W."/>
            <person name="Beidler J."/>
            <person name="Brown S.J."/>
            <person name="Demuth J.P."/>
            <person name="Drury D.W."/>
            <person name="Du Y.Z."/>
            <person name="Fujiwara H."/>
            <person name="Lorenzen M."/>
            <person name="Maselli V."/>
            <person name="Osanai M."/>
            <person name="Park Y."/>
            <person name="Robertson H.M."/>
            <person name="Tu Z."/>
            <person name="Wang J.J."/>
            <person name="Wang S."/>
            <person name="Richards S."/>
            <person name="Song H."/>
            <person name="Zhang L."/>
            <person name="Sodergren E."/>
            <person name="Werner D."/>
            <person name="Stanke M."/>
            <person name="Morgenstern B."/>
            <person name="Solovyev V."/>
            <person name="Kosarev P."/>
            <person name="Brown G."/>
            <person name="Chen H.C."/>
            <person name="Ermolaeva O."/>
            <person name="Hlavina W."/>
            <person name="Kapustin Y."/>
            <person name="Kiryutin B."/>
            <person name="Kitts P."/>
            <person name="Maglott D."/>
            <person name="Pruitt K."/>
            <person name="Sapojnikov V."/>
            <person name="Souvorov A."/>
            <person name="Mackey A.J."/>
            <person name="Waterhouse R.M."/>
            <person name="Wyder S."/>
            <person name="Zdobnov E.M."/>
            <person name="Zdobnov E.M."/>
            <person name="Wyder S."/>
            <person name="Kriventseva E.V."/>
            <person name="Kadowaki T."/>
            <person name="Bork P."/>
            <person name="Aranda M."/>
            <person name="Bao R."/>
            <person name="Beermann A."/>
            <person name="Berns N."/>
            <person name="Bolognesi R."/>
            <person name="Bonneton F."/>
            <person name="Bopp D."/>
            <person name="Brown S.J."/>
            <person name="Bucher G."/>
            <person name="Butts T."/>
            <person name="Chaumot A."/>
            <person name="Denell R.E."/>
            <person name="Ferrier D.E."/>
            <person name="Friedrich M."/>
            <person name="Gordon C.M."/>
            <person name="Jindra M."/>
            <person name="Klingler M."/>
            <person name="Lan Q."/>
            <person name="Lattorff H.M."/>
            <person name="Laudet V."/>
            <person name="von Levetsow C."/>
            <person name="Liu Z."/>
            <person name="Lutz R."/>
            <person name="Lynch J.A."/>
            <person name="da Fonseca R.N."/>
            <person name="Posnien N."/>
            <person name="Reuter R."/>
            <person name="Roth S."/>
            <person name="Savard J."/>
            <person name="Schinko J.B."/>
            <person name="Schmitt C."/>
            <person name="Schoppmeier M."/>
            <person name="Schroder R."/>
            <person name="Shippy T.D."/>
            <person name="Simonnet F."/>
            <person name="Marques-Souza H."/>
            <person name="Tautz D."/>
            <person name="Tomoyasu Y."/>
            <person name="Trauner J."/>
            <person name="Van der Zee M."/>
            <person name="Vervoort M."/>
            <person name="Wittkopp N."/>
            <person name="Wimmer E.A."/>
            <person name="Yang X."/>
            <person name="Jones A.K."/>
            <person name="Sattelle D.B."/>
            <person name="Ebert P.R."/>
            <person name="Nelson D."/>
            <person name="Scott J.G."/>
            <person name="Beeman R.W."/>
            <person name="Muthukrishnan S."/>
            <person name="Kramer K.J."/>
            <person name="Arakane Y."/>
            <person name="Beeman R.W."/>
            <person name="Zhu Q."/>
            <person name="Hogenkamp D."/>
            <person name="Dixit R."/>
            <person name="Oppert B."/>
            <person name="Jiang H."/>
            <person name="Zou Z."/>
            <person name="Marshall J."/>
            <person name="Elpidina E."/>
            <person name="Vinokurov K."/>
            <person name="Oppert C."/>
            <person name="Zou Z."/>
            <person name="Evans J."/>
            <person name="Lu Z."/>
            <person name="Zhao P."/>
            <person name="Sumathipala N."/>
            <person name="Altincicek B."/>
            <person name="Vilcinskas A."/>
            <person name="Williams M."/>
            <person name="Hultmark D."/>
            <person name="Hetru C."/>
            <person name="Jiang H."/>
            <person name="Grimmelikhuijzen C.J."/>
            <person name="Hauser F."/>
            <person name="Cazzamali G."/>
            <person name="Williamson M."/>
            <person name="Park Y."/>
            <person name="Li B."/>
            <person name="Tanaka Y."/>
            <person name="Predel R."/>
            <person name="Neupert S."/>
            <person name="Schachtner J."/>
            <person name="Verleyen P."/>
            <person name="Raible F."/>
            <person name="Bork P."/>
            <person name="Friedrich M."/>
            <person name="Walden K.K."/>
            <person name="Robertson H.M."/>
            <person name="Angeli S."/>
            <person name="Foret S."/>
            <person name="Bucher G."/>
            <person name="Schuetz S."/>
            <person name="Maleszka R."/>
            <person name="Wimmer E.A."/>
            <person name="Beeman R.W."/>
            <person name="Lorenzen M."/>
            <person name="Tomoyasu Y."/>
            <person name="Miller S.C."/>
            <person name="Grossmann D."/>
            <person name="Bucher G."/>
        </authorList>
    </citation>
    <scope>NUCLEOTIDE SEQUENCE [LARGE SCALE GENOMIC DNA]</scope>
    <source>
        <strain evidence="12 13">Georgia GA2</strain>
    </source>
</reference>
<dbReference type="Proteomes" id="UP000007266">
    <property type="component" value="Linkage group 1"/>
</dbReference>
<evidence type="ECO:0000256" key="4">
    <source>
        <dbReference type="ARBA" id="ARBA00022741"/>
    </source>
</evidence>
<dbReference type="EC" id="2.7.11.1" evidence="1"/>
<evidence type="ECO:0000256" key="10">
    <source>
        <dbReference type="SAM" id="MobiDB-lite"/>
    </source>
</evidence>
<dbReference type="SMART" id="SM00220">
    <property type="entry name" value="S_TKc"/>
    <property type="match status" value="1"/>
</dbReference>
<feature type="compositionally biased region" description="Polar residues" evidence="10">
    <location>
        <begin position="36"/>
        <end position="53"/>
    </location>
</feature>
<dbReference type="PROSITE" id="PS00108">
    <property type="entry name" value="PROTEIN_KINASE_ST"/>
    <property type="match status" value="1"/>
</dbReference>
<dbReference type="AlphaFoldDB" id="A0A139WPK8"/>
<evidence type="ECO:0000259" key="11">
    <source>
        <dbReference type="PROSITE" id="PS50011"/>
    </source>
</evidence>
<dbReference type="GO" id="GO:0005524">
    <property type="term" value="F:ATP binding"/>
    <property type="evidence" value="ECO:0007669"/>
    <property type="project" value="UniProtKB-UniRule"/>
</dbReference>
<accession>A0A139WPK8</accession>
<feature type="domain" description="Protein kinase" evidence="11">
    <location>
        <begin position="228"/>
        <end position="621"/>
    </location>
</feature>
<evidence type="ECO:0000313" key="13">
    <source>
        <dbReference type="Proteomes" id="UP000007266"/>
    </source>
</evidence>
<dbReference type="InterPro" id="IPR000719">
    <property type="entry name" value="Prot_kinase_dom"/>
</dbReference>
<evidence type="ECO:0000256" key="1">
    <source>
        <dbReference type="ARBA" id="ARBA00012513"/>
    </source>
</evidence>
<feature type="region of interest" description="Disordered" evidence="10">
    <location>
        <begin position="33"/>
        <end position="63"/>
    </location>
</feature>
<dbReference type="GO" id="GO:0043484">
    <property type="term" value="P:regulation of RNA splicing"/>
    <property type="evidence" value="ECO:0000318"/>
    <property type="project" value="GO_Central"/>
</dbReference>
<reference evidence="12 13" key="2">
    <citation type="journal article" date="2010" name="Nucleic Acids Res.">
        <title>BeetleBase in 2010: revisions to provide comprehensive genomic information for Tribolium castaneum.</title>
        <authorList>
            <person name="Kim H.S."/>
            <person name="Murphy T."/>
            <person name="Xia J."/>
            <person name="Caragea D."/>
            <person name="Park Y."/>
            <person name="Beeman R.W."/>
            <person name="Lorenzen M.D."/>
            <person name="Butcher S."/>
            <person name="Manak J.R."/>
            <person name="Brown S.J."/>
        </authorList>
    </citation>
    <scope>GENOME REANNOTATION</scope>
    <source>
        <strain evidence="12 13">Georgia GA2</strain>
    </source>
</reference>
<evidence type="ECO:0000313" key="12">
    <source>
        <dbReference type="EMBL" id="KYB29816.1"/>
    </source>
</evidence>